<proteinExistence type="predicted"/>
<dbReference type="Proteomes" id="UP001151752">
    <property type="component" value="Chromosome 10"/>
</dbReference>
<evidence type="ECO:0000313" key="3">
    <source>
        <dbReference type="Proteomes" id="UP001151752"/>
    </source>
</evidence>
<feature type="region of interest" description="Disordered" evidence="1">
    <location>
        <begin position="106"/>
        <end position="205"/>
    </location>
</feature>
<evidence type="ECO:0000313" key="2">
    <source>
        <dbReference type="EMBL" id="KAJ6771628.1"/>
    </source>
</evidence>
<feature type="compositionally biased region" description="Basic and acidic residues" evidence="1">
    <location>
        <begin position="161"/>
        <end position="190"/>
    </location>
</feature>
<dbReference type="AlphaFoldDB" id="A0A9Q1AHQ8"/>
<dbReference type="EMBL" id="JAPFFM010000002">
    <property type="protein sequence ID" value="KAJ6771628.1"/>
    <property type="molecule type" value="Genomic_DNA"/>
</dbReference>
<comment type="caution">
    <text evidence="2">The sequence shown here is derived from an EMBL/GenBank/DDBJ whole genome shotgun (WGS) entry which is preliminary data.</text>
</comment>
<accession>A0A9Q1AHQ8</accession>
<feature type="compositionally biased region" description="Basic and acidic residues" evidence="1">
    <location>
        <begin position="106"/>
        <end position="130"/>
    </location>
</feature>
<feature type="compositionally biased region" description="Polar residues" evidence="1">
    <location>
        <begin position="134"/>
        <end position="152"/>
    </location>
</feature>
<protein>
    <submittedName>
        <fullName evidence="2">Uncharacterized protein</fullName>
    </submittedName>
</protein>
<keyword evidence="3" id="KW-1185">Reference proteome</keyword>
<organism evidence="2 3">
    <name type="scientific">Salix koriyanagi</name>
    <dbReference type="NCBI Taxonomy" id="2511006"/>
    <lineage>
        <taxon>Eukaryota</taxon>
        <taxon>Viridiplantae</taxon>
        <taxon>Streptophyta</taxon>
        <taxon>Embryophyta</taxon>
        <taxon>Tracheophyta</taxon>
        <taxon>Spermatophyta</taxon>
        <taxon>Magnoliopsida</taxon>
        <taxon>eudicotyledons</taxon>
        <taxon>Gunneridae</taxon>
        <taxon>Pentapetalae</taxon>
        <taxon>rosids</taxon>
        <taxon>fabids</taxon>
        <taxon>Malpighiales</taxon>
        <taxon>Salicaceae</taxon>
        <taxon>Saliceae</taxon>
        <taxon>Salix</taxon>
    </lineage>
</organism>
<evidence type="ECO:0000256" key="1">
    <source>
        <dbReference type="SAM" id="MobiDB-lite"/>
    </source>
</evidence>
<sequence length="205" mass="23155">MPDQEAKCFHGCLASILCEFSSSILSAQHKYEKGEAAKAAEAAGKESVKNKRPKRVHDGRLIAASDVARERNVKDVEESSHFKLLRPKITAGELQQCKQRCEEEAIKEREREQERGGNEKVRDCEEEKRILGKSSRSAVNSAKNQNRASNPSVKGGAGGNMREDRGEEEKEHGRGRKSSKERSREYEEQPRQNPCYFHSEIEVTI</sequence>
<name>A0A9Q1AHQ8_9ROSI</name>
<reference evidence="2" key="2">
    <citation type="journal article" date="2023" name="Int. J. Mol. Sci.">
        <title>De Novo Assembly and Annotation of 11 Diverse Shrub Willow (Salix) Genomes Reveals Novel Gene Organization in Sex-Linked Regions.</title>
        <authorList>
            <person name="Hyden B."/>
            <person name="Feng K."/>
            <person name="Yates T.B."/>
            <person name="Jawdy S."/>
            <person name="Cereghino C."/>
            <person name="Smart L.B."/>
            <person name="Muchero W."/>
        </authorList>
    </citation>
    <scope>NUCLEOTIDE SEQUENCE</scope>
    <source>
        <tissue evidence="2">Shoot tip</tissue>
    </source>
</reference>
<gene>
    <name evidence="2" type="ORF">OIU74_017964</name>
</gene>
<reference evidence="2" key="1">
    <citation type="submission" date="2022-11" db="EMBL/GenBank/DDBJ databases">
        <authorList>
            <person name="Hyden B.L."/>
            <person name="Feng K."/>
            <person name="Yates T."/>
            <person name="Jawdy S."/>
            <person name="Smart L.B."/>
            <person name="Muchero W."/>
        </authorList>
    </citation>
    <scope>NUCLEOTIDE SEQUENCE</scope>
    <source>
        <tissue evidence="2">Shoot tip</tissue>
    </source>
</reference>